<evidence type="ECO:0000256" key="1">
    <source>
        <dbReference type="SAM" id="MobiDB-lite"/>
    </source>
</evidence>
<gene>
    <name evidence="3" type="ORF">OKJ48_26370</name>
</gene>
<protein>
    <submittedName>
        <fullName evidence="3">Uncharacterized protein</fullName>
    </submittedName>
</protein>
<comment type="caution">
    <text evidence="3">The sequence shown here is derived from an EMBL/GenBank/DDBJ whole genome shotgun (WGS) entry which is preliminary data.</text>
</comment>
<accession>A0ABU6CHR7</accession>
<feature type="signal peptide" evidence="2">
    <location>
        <begin position="1"/>
        <end position="28"/>
    </location>
</feature>
<keyword evidence="2" id="KW-0732">Signal</keyword>
<evidence type="ECO:0000313" key="3">
    <source>
        <dbReference type="EMBL" id="MEB3963741.1"/>
    </source>
</evidence>
<keyword evidence="4" id="KW-1185">Reference proteome</keyword>
<sequence length="110" mass="11123">MRKKTGFVVSVLGAVAVNIALMSGTAGADDLPWTGAVPDTAVTDVTSLVTGTLDDALGDDDLPWTSPGTDSAVTGLTSLVSGTLADALGDEDQDDGQDDGQGDEDLPWTK</sequence>
<proteinExistence type="predicted"/>
<dbReference type="RefSeq" id="WP_324771469.1">
    <property type="nucleotide sequence ID" value="NZ_BAAATS010000065.1"/>
</dbReference>
<evidence type="ECO:0000256" key="2">
    <source>
        <dbReference type="SAM" id="SignalP"/>
    </source>
</evidence>
<dbReference type="EMBL" id="JAOZYB010000275">
    <property type="protein sequence ID" value="MEB3963741.1"/>
    <property type="molecule type" value="Genomic_DNA"/>
</dbReference>
<name>A0ABU6CHR7_9ACTN</name>
<dbReference type="Proteomes" id="UP001352223">
    <property type="component" value="Unassembled WGS sequence"/>
</dbReference>
<reference evidence="3 4" key="1">
    <citation type="submission" date="2022-10" db="EMBL/GenBank/DDBJ databases">
        <authorList>
            <person name="Xie J."/>
            <person name="Shen N."/>
        </authorList>
    </citation>
    <scope>NUCLEOTIDE SEQUENCE [LARGE SCALE GENOMIC DNA]</scope>
    <source>
        <strain evidence="3 4">DSM 41681</strain>
    </source>
</reference>
<organism evidence="3 4">
    <name type="scientific">Streptomyces kunmingensis</name>
    <dbReference type="NCBI Taxonomy" id="68225"/>
    <lineage>
        <taxon>Bacteria</taxon>
        <taxon>Bacillati</taxon>
        <taxon>Actinomycetota</taxon>
        <taxon>Actinomycetes</taxon>
        <taxon>Kitasatosporales</taxon>
        <taxon>Streptomycetaceae</taxon>
        <taxon>Streptomyces</taxon>
    </lineage>
</organism>
<feature type="region of interest" description="Disordered" evidence="1">
    <location>
        <begin position="85"/>
        <end position="110"/>
    </location>
</feature>
<evidence type="ECO:0000313" key="4">
    <source>
        <dbReference type="Proteomes" id="UP001352223"/>
    </source>
</evidence>
<feature type="chain" id="PRO_5047298850" evidence="2">
    <location>
        <begin position="29"/>
        <end position="110"/>
    </location>
</feature>
<feature type="compositionally biased region" description="Acidic residues" evidence="1">
    <location>
        <begin position="88"/>
        <end position="110"/>
    </location>
</feature>